<keyword evidence="3" id="KW-1185">Reference proteome</keyword>
<comment type="caution">
    <text evidence="2">The sequence shown here is derived from an EMBL/GenBank/DDBJ whole genome shotgun (WGS) entry which is preliminary data.</text>
</comment>
<dbReference type="EMBL" id="JAQOTG010000001">
    <property type="protein sequence ID" value="MDE8562390.1"/>
    <property type="molecule type" value="Genomic_DNA"/>
</dbReference>
<gene>
    <name evidence="2" type="ORF">P9850_09155</name>
    <name evidence="1" type="ORF">PNH38_00675</name>
</gene>
<sequence length="67" mass="7937">MRKPAKKKTFTVAENETIEQCLERMNQEGYKPVRRIEEPIFCEVKKDGHTIVEPCGRRIVFEGVWKE</sequence>
<evidence type="ECO:0000313" key="1">
    <source>
        <dbReference type="EMBL" id="MDE8562390.1"/>
    </source>
</evidence>
<organism evidence="2 4">
    <name type="scientific">Anoxybacteroides rupiense</name>
    <dbReference type="NCBI Taxonomy" id="311460"/>
    <lineage>
        <taxon>Bacteria</taxon>
        <taxon>Bacillati</taxon>
        <taxon>Bacillota</taxon>
        <taxon>Bacilli</taxon>
        <taxon>Bacillales</taxon>
        <taxon>Anoxybacillaceae</taxon>
        <taxon>Anoxybacteroides</taxon>
    </lineage>
</organism>
<accession>A0ABD5IUN2</accession>
<dbReference type="RefSeq" id="WP_066145498.1">
    <property type="nucleotide sequence ID" value="NZ_JACIDF010000002.1"/>
</dbReference>
<evidence type="ECO:0000313" key="2">
    <source>
        <dbReference type="EMBL" id="MED5052017.1"/>
    </source>
</evidence>
<dbReference type="Proteomes" id="UP001339962">
    <property type="component" value="Unassembled WGS sequence"/>
</dbReference>
<evidence type="ECO:0000313" key="4">
    <source>
        <dbReference type="Proteomes" id="UP001339962"/>
    </source>
</evidence>
<proteinExistence type="predicted"/>
<dbReference type="Pfam" id="PF14044">
    <property type="entry name" value="NETI"/>
    <property type="match status" value="1"/>
</dbReference>
<dbReference type="InterPro" id="IPR025930">
    <property type="entry name" value="NETI"/>
</dbReference>
<reference evidence="2 4" key="2">
    <citation type="submission" date="2023-03" db="EMBL/GenBank/DDBJ databases">
        <title>Bacillus Genome Sequencing.</title>
        <authorList>
            <person name="Dunlap C."/>
        </authorList>
    </citation>
    <scope>NUCLEOTIDE SEQUENCE [LARGE SCALE GENOMIC DNA]</scope>
    <source>
        <strain evidence="2 4">NRS-38</strain>
    </source>
</reference>
<reference evidence="1 3" key="1">
    <citation type="submission" date="2023-01" db="EMBL/GenBank/DDBJ databases">
        <title>Genome-based reclassification of Anoxybacillus geothermalis as a later heterotypic synonym of Anoxybacillus rupiensis.</title>
        <authorList>
            <person name="Inan Bektas K."/>
            <person name="Canakci S."/>
            <person name="Belduz A.A."/>
            <person name="Guler H.H."/>
        </authorList>
    </citation>
    <scope>NUCLEOTIDE SEQUENCE [LARGE SCALE GENOMIC DNA]</scope>
    <source>
        <strain evidence="1 3">DSM 17127</strain>
    </source>
</reference>
<dbReference type="EMBL" id="JARTLI010000013">
    <property type="protein sequence ID" value="MED5052017.1"/>
    <property type="molecule type" value="Genomic_DNA"/>
</dbReference>
<dbReference type="Proteomes" id="UP001213979">
    <property type="component" value="Unassembled WGS sequence"/>
</dbReference>
<dbReference type="AlphaFoldDB" id="A0ABD5IUN2"/>
<name>A0ABD5IUN2_9BACL</name>
<protein>
    <submittedName>
        <fullName evidence="2">NETI motif-containing protein</fullName>
    </submittedName>
</protein>
<evidence type="ECO:0000313" key="3">
    <source>
        <dbReference type="Proteomes" id="UP001213979"/>
    </source>
</evidence>